<evidence type="ECO:0000313" key="2">
    <source>
        <dbReference type="EMBL" id="MBA5762904.1"/>
    </source>
</evidence>
<dbReference type="InterPro" id="IPR022562">
    <property type="entry name" value="DUF3466"/>
</dbReference>
<name>A0A7W2FRN5_9VIBR</name>
<evidence type="ECO:0000256" key="1">
    <source>
        <dbReference type="SAM" id="SignalP"/>
    </source>
</evidence>
<keyword evidence="3" id="KW-1185">Reference proteome</keyword>
<dbReference type="NCBIfam" id="TIGR03501">
    <property type="entry name" value="GlyGly_CTERM"/>
    <property type="match status" value="1"/>
</dbReference>
<reference evidence="2 3" key="1">
    <citation type="submission" date="2020-07" db="EMBL/GenBank/DDBJ databases">
        <title>Vibrio marinisediminis sp. nov., isolated from marine sediment.</title>
        <authorList>
            <person name="Ji X."/>
        </authorList>
    </citation>
    <scope>NUCLEOTIDE SEQUENCE [LARGE SCALE GENOMIC DNA]</scope>
    <source>
        <strain evidence="2 3">404</strain>
    </source>
</reference>
<proteinExistence type="predicted"/>
<evidence type="ECO:0000313" key="3">
    <source>
        <dbReference type="Proteomes" id="UP000571701"/>
    </source>
</evidence>
<organism evidence="2 3">
    <name type="scientific">Vibrio marinisediminis</name>
    <dbReference type="NCBI Taxonomy" id="2758441"/>
    <lineage>
        <taxon>Bacteria</taxon>
        <taxon>Pseudomonadati</taxon>
        <taxon>Pseudomonadota</taxon>
        <taxon>Gammaproteobacteria</taxon>
        <taxon>Vibrionales</taxon>
        <taxon>Vibrionaceae</taxon>
        <taxon>Vibrio</taxon>
    </lineage>
</organism>
<dbReference type="Proteomes" id="UP000571701">
    <property type="component" value="Unassembled WGS sequence"/>
</dbReference>
<dbReference type="InterPro" id="IPR020008">
    <property type="entry name" value="GlyGly_CTERM"/>
</dbReference>
<feature type="signal peptide" evidence="1">
    <location>
        <begin position="1"/>
        <end position="23"/>
    </location>
</feature>
<protein>
    <submittedName>
        <fullName evidence="2">DUF3466 family protein</fullName>
    </submittedName>
</protein>
<feature type="chain" id="PRO_5030987458" evidence="1">
    <location>
        <begin position="24"/>
        <end position="550"/>
    </location>
</feature>
<sequence>MRCNLFKLSAVTATILASFGANAALYNVYHYAPEGTDIHTYGVAVKPDASDCWSATNCNDSDATVNSFVITMETKKNEEGFSYRDESPFLLNKGYYYLDFDDSPTEDKIIDGFTSYCNDYLRYDADYCKDNWAKEQSAGYTLEILDKDYTNLNSSLSTGSFSISGDNLVVNYIDPTTGKVTGNHRDGDAYRNVAFSDSALLSKPSDMSDFRASHAWKRLGNYTVGSISRENARDPNDSSSKAAVWIGDGNSATVSEIKWSDGASSSHSNRVVPQGGARDIIHSGDYFAVGYNSTDKELSVAAVFELGDMSDIANANTKYVTPYTDDEKYAHSILTSVNDNKVAIGSVKYRVNNNGSYSNSLFYVPDITAGTLSSTPFSGSIFFQSANGKAGAINNLNEVVGEIDYQQHKEVGSSSPRAKRAFVTVISDKTISKAPFKNSAYYLDDLTSGSDALTDNNQYRIINATDINDASVISGTALFCAGGYDTQAINSTCNGGATGSEKLVAVKLIPIQGGTIQPRPVDQVKVERQGGSLGWLALGLLALLGFRRKQ</sequence>
<dbReference type="EMBL" id="JACFYF010000006">
    <property type="protein sequence ID" value="MBA5762904.1"/>
    <property type="molecule type" value="Genomic_DNA"/>
</dbReference>
<gene>
    <name evidence="2" type="ORF">H2O73_11150</name>
</gene>
<dbReference type="RefSeq" id="WP_182108928.1">
    <property type="nucleotide sequence ID" value="NZ_JACFYF010000006.1"/>
</dbReference>
<dbReference type="Pfam" id="PF11949">
    <property type="entry name" value="DUF3466"/>
    <property type="match status" value="1"/>
</dbReference>
<accession>A0A7W2FRN5</accession>
<comment type="caution">
    <text evidence="2">The sequence shown here is derived from an EMBL/GenBank/DDBJ whole genome shotgun (WGS) entry which is preliminary data.</text>
</comment>
<keyword evidence="1" id="KW-0732">Signal</keyword>
<dbReference type="AlphaFoldDB" id="A0A7W2FRN5"/>